<evidence type="ECO:0000256" key="7">
    <source>
        <dbReference type="ARBA" id="ARBA00022946"/>
    </source>
</evidence>
<evidence type="ECO:0000256" key="11">
    <source>
        <dbReference type="ARBA" id="ARBA00023239"/>
    </source>
</evidence>
<dbReference type="GO" id="GO:0003677">
    <property type="term" value="F:DNA binding"/>
    <property type="evidence" value="ECO:0007669"/>
    <property type="project" value="UniProtKB-UniRule"/>
</dbReference>
<comment type="caution">
    <text evidence="13">Lacks conserved residue(s) required for the propagation of feature annotation.</text>
</comment>
<keyword evidence="6 13" id="KW-0378">Hydrolase</keyword>
<dbReference type="InterPro" id="IPR011257">
    <property type="entry name" value="DNA_glycosylase"/>
</dbReference>
<dbReference type="EC" id="3.2.2.-" evidence="13"/>
<keyword evidence="5 13" id="KW-0227">DNA damage</keyword>
<feature type="region of interest" description="Disordered" evidence="14">
    <location>
        <begin position="84"/>
        <end position="116"/>
    </location>
</feature>
<dbReference type="SMART" id="SM00478">
    <property type="entry name" value="ENDO3c"/>
    <property type="match status" value="1"/>
</dbReference>
<dbReference type="FunFam" id="1.10.340.30:FF:000005">
    <property type="entry name" value="Endonuclease III-like protein 1"/>
    <property type="match status" value="1"/>
</dbReference>
<evidence type="ECO:0000256" key="12">
    <source>
        <dbReference type="ARBA" id="ARBA00023295"/>
    </source>
</evidence>
<organism evidence="16 18">
    <name type="scientific">Plasmodium fragile</name>
    <dbReference type="NCBI Taxonomy" id="5857"/>
    <lineage>
        <taxon>Eukaryota</taxon>
        <taxon>Sar</taxon>
        <taxon>Alveolata</taxon>
        <taxon>Apicomplexa</taxon>
        <taxon>Aconoidasida</taxon>
        <taxon>Haemosporida</taxon>
        <taxon>Plasmodiidae</taxon>
        <taxon>Plasmodium</taxon>
        <taxon>Plasmodium (Plasmodium)</taxon>
    </lineage>
</organism>
<evidence type="ECO:0000256" key="10">
    <source>
        <dbReference type="ARBA" id="ARBA00023204"/>
    </source>
</evidence>
<dbReference type="InterPro" id="IPR003265">
    <property type="entry name" value="HhH-GPD_domain"/>
</dbReference>
<evidence type="ECO:0000256" key="4">
    <source>
        <dbReference type="ARBA" id="ARBA00022723"/>
    </source>
</evidence>
<keyword evidence="13" id="KW-0496">Mitochondrion</keyword>
<dbReference type="EMBL" id="KQ001682">
    <property type="protein sequence ID" value="KJP86994.1"/>
    <property type="molecule type" value="Genomic_DNA"/>
</dbReference>
<comment type="similarity">
    <text evidence="2 13">Belongs to the Nth/MutY family.</text>
</comment>
<dbReference type="InterPro" id="IPR000445">
    <property type="entry name" value="HhH_motif"/>
</dbReference>
<comment type="function">
    <text evidence="13">Bifunctional DNA N-glycosylase with associated apurinic/apyrimidinic (AP) lyase function that catalyzes the first step in base excision repair (BER), the primary repair pathway for the repair of oxidative DNA damage. The DNA N-glycosylase activity releases the damaged DNA base from DNA by cleaving the N-glycosidic bond, leaving an AP site. The AP lyase activity cleaves the phosphodiester bond 3' to the AP site by a beta-elimination. Primarily recognizes and repairs oxidative base damage of pyrimidines.</text>
</comment>
<accession>A0A0D9QJK0</accession>
<dbReference type="GO" id="GO:0000703">
    <property type="term" value="F:oxidized pyrimidine nucleobase lesion DNA N-glycosylase activity"/>
    <property type="evidence" value="ECO:0007669"/>
    <property type="project" value="UniProtKB-UniRule"/>
</dbReference>
<evidence type="ECO:0000256" key="2">
    <source>
        <dbReference type="ARBA" id="ARBA00008343"/>
    </source>
</evidence>
<feature type="domain" description="HhH-GPD" evidence="15">
    <location>
        <begin position="218"/>
        <end position="366"/>
    </location>
</feature>
<evidence type="ECO:0000256" key="5">
    <source>
        <dbReference type="ARBA" id="ARBA00022763"/>
    </source>
</evidence>
<dbReference type="GeneID" id="24268705"/>
<evidence type="ECO:0000313" key="18">
    <source>
        <dbReference type="Proteomes" id="UP000054561"/>
    </source>
</evidence>
<evidence type="ECO:0000259" key="15">
    <source>
        <dbReference type="SMART" id="SM00478"/>
    </source>
</evidence>
<comment type="catalytic activity">
    <reaction evidence="13">
        <text>2'-deoxyribonucleotide-(2'-deoxyribose 5'-phosphate)-2'-deoxyribonucleotide-DNA = a 3'-end 2'-deoxyribonucleotide-(2,3-dehydro-2,3-deoxyribose 5'-phosphate)-DNA + a 5'-end 5'-phospho-2'-deoxyribonucleoside-DNA + H(+)</text>
        <dbReference type="Rhea" id="RHEA:66592"/>
        <dbReference type="Rhea" id="RHEA-COMP:13180"/>
        <dbReference type="Rhea" id="RHEA-COMP:16897"/>
        <dbReference type="Rhea" id="RHEA-COMP:17067"/>
        <dbReference type="ChEBI" id="CHEBI:15378"/>
        <dbReference type="ChEBI" id="CHEBI:136412"/>
        <dbReference type="ChEBI" id="CHEBI:157695"/>
        <dbReference type="ChEBI" id="CHEBI:167181"/>
        <dbReference type="EC" id="4.2.99.18"/>
    </reaction>
</comment>
<sequence>MKLVGNTKKALVVNLYFLSMDRTSKYLSKERGKKICITYEHEPNGSTIRRVGVVEPGSTLKREATKGETNAHFVKGVYPKVEKKQLPPPVGGQIRNGRTERRGKQASQDGKRGTKRVTVKKHELRKVDGELRRKLVKVMGGSARGESTVKLEGQGGDDHAASPQEEDKMAHFLRTYEKISEMRKHIVAPVDKYGCHMLSDKAESAKVYRFQTLVSCMLSTRTRDENTAMAMEKLKAHGLTVHNMLKTSEEELQKLIQAVGFYKIKAKQIIQISQILRDKYNYDIPHTLEELLQLPGIGQKVAHLILQTALNTHEGIAVDIHVHRISNRLNWVCTKNESGTQCKLESFVPKALWSELNKTLVGFGQVVCKAKSPHCNMCAVTDSCKYYQDTRGGKAALGSE</sequence>
<dbReference type="GO" id="GO:0046872">
    <property type="term" value="F:metal ion binding"/>
    <property type="evidence" value="ECO:0007669"/>
    <property type="project" value="UniProtKB-KW"/>
</dbReference>
<dbReference type="SMART" id="SM00525">
    <property type="entry name" value="FES"/>
    <property type="match status" value="1"/>
</dbReference>
<keyword evidence="13" id="KW-0539">Nucleus</keyword>
<dbReference type="CDD" id="cd00056">
    <property type="entry name" value="ENDO3c"/>
    <property type="match status" value="1"/>
</dbReference>
<dbReference type="GO" id="GO:0051539">
    <property type="term" value="F:4 iron, 4 sulfur cluster binding"/>
    <property type="evidence" value="ECO:0007669"/>
    <property type="project" value="UniProtKB-KW"/>
</dbReference>
<evidence type="ECO:0000256" key="13">
    <source>
        <dbReference type="HAMAP-Rule" id="MF_03183"/>
    </source>
</evidence>
<dbReference type="GO" id="GO:0005634">
    <property type="term" value="C:nucleus"/>
    <property type="evidence" value="ECO:0007669"/>
    <property type="project" value="UniProtKB-SubCell"/>
</dbReference>
<keyword evidence="16" id="KW-0255">Endonuclease</keyword>
<reference evidence="16 18" key="1">
    <citation type="submission" date="2014-03" db="EMBL/GenBank/DDBJ databases">
        <title>The Genome Sequence of Plasmodium fragile nilgiri.</title>
        <authorList>
            <consortium name="The Broad Institute Genomics Platform"/>
            <consortium name="The Broad Institute Genome Sequencing Center for Infectious Disease"/>
            <person name="Neafsey D."/>
            <person name="Duraisingh M."/>
            <person name="Young S.K."/>
            <person name="Zeng Q."/>
            <person name="Gargeya S."/>
            <person name="Abouelleil A."/>
            <person name="Alvarado L."/>
            <person name="Chapman S.B."/>
            <person name="Gainer-Dewar J."/>
            <person name="Goldberg J."/>
            <person name="Griggs A."/>
            <person name="Gujja S."/>
            <person name="Hansen M."/>
            <person name="Howarth C."/>
            <person name="Imamovic A."/>
            <person name="Larimer J."/>
            <person name="Pearson M."/>
            <person name="Poon T.W."/>
            <person name="Priest M."/>
            <person name="Roberts A."/>
            <person name="Saif S."/>
            <person name="Shea T."/>
            <person name="Sykes S."/>
            <person name="Wortman J."/>
            <person name="Nusbaum C."/>
            <person name="Birren B."/>
        </authorList>
    </citation>
    <scope>NUCLEOTIDE SEQUENCE [LARGE SCALE GENOMIC DNA]</scope>
    <source>
        <strain evidence="16">Nilgiri</strain>
        <strain evidence="18">nilgiri</strain>
    </source>
</reference>
<keyword evidence="12 13" id="KW-0326">Glycosidase</keyword>
<dbReference type="Pfam" id="PF00633">
    <property type="entry name" value="HHH"/>
    <property type="match status" value="1"/>
</dbReference>
<evidence type="ECO:0000256" key="14">
    <source>
        <dbReference type="SAM" id="MobiDB-lite"/>
    </source>
</evidence>
<dbReference type="Proteomes" id="UP000054561">
    <property type="component" value="Unassembled WGS sequence"/>
</dbReference>
<evidence type="ECO:0000256" key="8">
    <source>
        <dbReference type="ARBA" id="ARBA00023004"/>
    </source>
</evidence>
<dbReference type="InterPro" id="IPR023170">
    <property type="entry name" value="HhH_base_excis_C"/>
</dbReference>
<keyword evidence="4" id="KW-0479">Metal-binding</keyword>
<dbReference type="AlphaFoldDB" id="A0A0D9QJK0"/>
<keyword evidence="9" id="KW-0411">Iron-sulfur</keyword>
<evidence type="ECO:0000256" key="9">
    <source>
        <dbReference type="ARBA" id="ARBA00023014"/>
    </source>
</evidence>
<dbReference type="Gene3D" id="1.10.340.30">
    <property type="entry name" value="Hypothetical protein, domain 2"/>
    <property type="match status" value="1"/>
</dbReference>
<keyword evidence="3" id="KW-0004">4Fe-4S</keyword>
<proteinExistence type="inferred from homology"/>
<evidence type="ECO:0000256" key="1">
    <source>
        <dbReference type="ARBA" id="ARBA00001966"/>
    </source>
</evidence>
<evidence type="ECO:0000256" key="6">
    <source>
        <dbReference type="ARBA" id="ARBA00022801"/>
    </source>
</evidence>
<name>A0A0D9QJK0_PLAFR</name>
<dbReference type="RefSeq" id="XP_012336431.1">
    <property type="nucleotide sequence ID" value="XM_012481008.1"/>
</dbReference>
<dbReference type="PANTHER" id="PTHR43286">
    <property type="entry name" value="ENDONUCLEASE III-LIKE PROTEIN 1"/>
    <property type="match status" value="1"/>
</dbReference>
<dbReference type="HAMAP" id="MF_03183">
    <property type="entry name" value="Endonuclease_III_Nth"/>
    <property type="match status" value="1"/>
</dbReference>
<evidence type="ECO:0000256" key="3">
    <source>
        <dbReference type="ARBA" id="ARBA00022485"/>
    </source>
</evidence>
<feature type="region of interest" description="Disordered" evidence="14">
    <location>
        <begin position="141"/>
        <end position="163"/>
    </location>
</feature>
<dbReference type="GO" id="GO:0005739">
    <property type="term" value="C:mitochondrion"/>
    <property type="evidence" value="ECO:0007669"/>
    <property type="project" value="UniProtKB-SubCell"/>
</dbReference>
<evidence type="ECO:0000313" key="17">
    <source>
        <dbReference type="EMBL" id="KJP86994.1"/>
    </source>
</evidence>
<dbReference type="GeneID" id="24268707"/>
<gene>
    <name evidence="13" type="primary">NTH1</name>
    <name evidence="16" type="ORF">AK88_03391</name>
    <name evidence="17" type="ORF">AK88_03393</name>
</gene>
<dbReference type="GO" id="GO:0006289">
    <property type="term" value="P:nucleotide-excision repair"/>
    <property type="evidence" value="ECO:0007669"/>
    <property type="project" value="TreeGrafter"/>
</dbReference>
<keyword evidence="16" id="KW-0540">Nuclease</keyword>
<dbReference type="Pfam" id="PF00730">
    <property type="entry name" value="HhH-GPD"/>
    <property type="match status" value="1"/>
</dbReference>
<dbReference type="Gene3D" id="1.10.1670.10">
    <property type="entry name" value="Helix-hairpin-Helix base-excision DNA repair enzymes (C-terminal)"/>
    <property type="match status" value="1"/>
</dbReference>
<keyword evidence="11 13" id="KW-0456">Lyase</keyword>
<dbReference type="EMBL" id="KQ001682">
    <property type="protein sequence ID" value="KJP86992.1"/>
    <property type="molecule type" value="Genomic_DNA"/>
</dbReference>
<protein>
    <recommendedName>
        <fullName evidence="13">Endonuclease III homolog</fullName>
        <ecNumber evidence="13">3.2.2.-</ecNumber>
        <ecNumber evidence="13">4.2.99.18</ecNumber>
    </recommendedName>
    <alternativeName>
        <fullName evidence="13">Bifunctional DNA N-glycosylase/DNA-(apurinic or apyrimidinic site) lyase</fullName>
        <shortName evidence="13">DNA glycosylase/AP lyase</shortName>
    </alternativeName>
</protein>
<comment type="cofactor">
    <cofactor evidence="1">
        <name>[4Fe-4S] cluster</name>
        <dbReference type="ChEBI" id="CHEBI:49883"/>
    </cofactor>
</comment>
<dbReference type="VEuPathDB" id="PlasmoDB:AK88_03391"/>
<dbReference type="EC" id="4.2.99.18" evidence="13"/>
<keyword evidence="7" id="KW-0809">Transit peptide</keyword>
<keyword evidence="18" id="KW-1185">Reference proteome</keyword>
<dbReference type="OrthoDB" id="2099276at2759"/>
<evidence type="ECO:0000313" key="16">
    <source>
        <dbReference type="EMBL" id="KJP86992.1"/>
    </source>
</evidence>
<keyword evidence="8" id="KW-0408">Iron</keyword>
<dbReference type="InterPro" id="IPR003651">
    <property type="entry name" value="Endonuclease3_FeS-loop_motif"/>
</dbReference>
<dbReference type="RefSeq" id="XP_012336433.1">
    <property type="nucleotide sequence ID" value="XM_012481010.1"/>
</dbReference>
<dbReference type="InterPro" id="IPR030841">
    <property type="entry name" value="NTH1"/>
</dbReference>
<dbReference type="OMA" id="SKMRKHI"/>
<comment type="subcellular location">
    <subcellularLocation>
        <location evidence="13">Nucleus</location>
    </subcellularLocation>
    <subcellularLocation>
        <location evidence="13">Mitochondrion</location>
    </subcellularLocation>
</comment>
<dbReference type="PANTHER" id="PTHR43286:SF1">
    <property type="entry name" value="ENDONUCLEASE III-LIKE PROTEIN 1"/>
    <property type="match status" value="1"/>
</dbReference>
<dbReference type="VEuPathDB" id="PlasmoDB:AK88_03393"/>
<dbReference type="SUPFAM" id="SSF48150">
    <property type="entry name" value="DNA-glycosylase"/>
    <property type="match status" value="1"/>
</dbReference>
<dbReference type="GO" id="GO:0140078">
    <property type="term" value="F:class I DNA-(apurinic or apyrimidinic site) endonuclease activity"/>
    <property type="evidence" value="ECO:0007669"/>
    <property type="project" value="UniProtKB-EC"/>
</dbReference>
<keyword evidence="10 13" id="KW-0234">DNA repair</keyword>
<dbReference type="GO" id="GO:0006285">
    <property type="term" value="P:base-excision repair, AP site formation"/>
    <property type="evidence" value="ECO:0007669"/>
    <property type="project" value="UniProtKB-UniRule"/>
</dbReference>